<sequence>MLTTTLIFSGGHGHLKIKKKRVYRGGTACGCLCQEQPLLQHNTHNRGGLLLKQPHAQCVVYMNFKIRTSSCRRECGVQKRQTVPDFVKTRVNEADPGEFPWAVSLMIKKYQFGSYPMFSYTGTGSLIHDRVVLTAAHVLENKNLENLYATVGEHDVFNKILPKKAIKVTEVVVHNKFVSSNGNYNFALAFLRSSATANLPHVGTVCLPPAGFVASAGASCAFSGWGTDSAQKQIVQLTKTEVPMMTHSACEQKLKQLFGPRFKLHASFTCAGGEVGRDICTGGGGSPLVCPIEGQGRYVQTGIVSWVPDGCGVDGASIVFADVAAARPWIDQQMAEHLYSTASYTY</sequence>
<evidence type="ECO:0000259" key="1">
    <source>
        <dbReference type="PROSITE" id="PS50240"/>
    </source>
</evidence>
<dbReference type="InterPro" id="IPR043504">
    <property type="entry name" value="Peptidase_S1_PA_chymotrypsin"/>
</dbReference>
<proteinExistence type="predicted"/>
<dbReference type="Proteomes" id="UP001549920">
    <property type="component" value="Unassembled WGS sequence"/>
</dbReference>
<dbReference type="PANTHER" id="PTHR24258">
    <property type="entry name" value="SERINE PROTEASE-RELATED"/>
    <property type="match status" value="1"/>
</dbReference>
<feature type="domain" description="Peptidase S1" evidence="1">
    <location>
        <begin position="86"/>
        <end position="335"/>
    </location>
</feature>
<dbReference type="PANTHER" id="PTHR24258:SF129">
    <property type="entry name" value="LP15124P-RELATED"/>
    <property type="match status" value="1"/>
</dbReference>
<dbReference type="SMART" id="SM00020">
    <property type="entry name" value="Tryp_SPc"/>
    <property type="match status" value="1"/>
</dbReference>
<evidence type="ECO:0000313" key="2">
    <source>
        <dbReference type="EMBL" id="KAL0852982.1"/>
    </source>
</evidence>
<evidence type="ECO:0000313" key="3">
    <source>
        <dbReference type="Proteomes" id="UP001549920"/>
    </source>
</evidence>
<keyword evidence="3" id="KW-1185">Reference proteome</keyword>
<dbReference type="SUPFAM" id="SSF50494">
    <property type="entry name" value="Trypsin-like serine proteases"/>
    <property type="match status" value="1"/>
</dbReference>
<gene>
    <name evidence="2" type="ORF">ABMA27_012765</name>
</gene>
<dbReference type="CDD" id="cd00190">
    <property type="entry name" value="Tryp_SPc"/>
    <property type="match status" value="1"/>
</dbReference>
<accession>A0ABR3GZQ2</accession>
<dbReference type="InterPro" id="IPR009003">
    <property type="entry name" value="Peptidase_S1_PA"/>
</dbReference>
<name>A0ABR3GZQ2_LOXSC</name>
<reference evidence="2 3" key="1">
    <citation type="submission" date="2024-06" db="EMBL/GenBank/DDBJ databases">
        <title>A chromosome-level genome assembly of beet webworm, Loxostege sticticalis.</title>
        <authorList>
            <person name="Zhang Y."/>
        </authorList>
    </citation>
    <scope>NUCLEOTIDE SEQUENCE [LARGE SCALE GENOMIC DNA]</scope>
    <source>
        <strain evidence="2">AQ026</strain>
        <tissue evidence="2">Whole body</tissue>
    </source>
</reference>
<protein>
    <recommendedName>
        <fullName evidence="1">Peptidase S1 domain-containing protein</fullName>
    </recommendedName>
</protein>
<dbReference type="InterPro" id="IPR001254">
    <property type="entry name" value="Trypsin_dom"/>
</dbReference>
<comment type="caution">
    <text evidence="2">The sequence shown here is derived from an EMBL/GenBank/DDBJ whole genome shotgun (WGS) entry which is preliminary data.</text>
</comment>
<dbReference type="Gene3D" id="2.40.10.10">
    <property type="entry name" value="Trypsin-like serine proteases"/>
    <property type="match status" value="1"/>
</dbReference>
<dbReference type="EMBL" id="JBEUOH010000031">
    <property type="protein sequence ID" value="KAL0852982.1"/>
    <property type="molecule type" value="Genomic_DNA"/>
</dbReference>
<organism evidence="2 3">
    <name type="scientific">Loxostege sticticalis</name>
    <name type="common">Beet webworm moth</name>
    <dbReference type="NCBI Taxonomy" id="481309"/>
    <lineage>
        <taxon>Eukaryota</taxon>
        <taxon>Metazoa</taxon>
        <taxon>Ecdysozoa</taxon>
        <taxon>Arthropoda</taxon>
        <taxon>Hexapoda</taxon>
        <taxon>Insecta</taxon>
        <taxon>Pterygota</taxon>
        <taxon>Neoptera</taxon>
        <taxon>Endopterygota</taxon>
        <taxon>Lepidoptera</taxon>
        <taxon>Glossata</taxon>
        <taxon>Ditrysia</taxon>
        <taxon>Pyraloidea</taxon>
        <taxon>Crambidae</taxon>
        <taxon>Pyraustinae</taxon>
        <taxon>Loxostege</taxon>
    </lineage>
</organism>
<dbReference type="Pfam" id="PF00089">
    <property type="entry name" value="Trypsin"/>
    <property type="match status" value="1"/>
</dbReference>
<dbReference type="PROSITE" id="PS50240">
    <property type="entry name" value="TRYPSIN_DOM"/>
    <property type="match status" value="1"/>
</dbReference>